<dbReference type="AlphaFoldDB" id="A0A560D1T9"/>
<dbReference type="RefSeq" id="WP_145669796.1">
    <property type="nucleotide sequence ID" value="NZ_VITK01000014.1"/>
</dbReference>
<reference evidence="1 2" key="1">
    <citation type="submission" date="2019-06" db="EMBL/GenBank/DDBJ databases">
        <title>Genomic Encyclopedia of Type Strains, Phase IV (KMG-V): Genome sequencing to study the core and pangenomes of soil and plant-associated prokaryotes.</title>
        <authorList>
            <person name="Whitman W."/>
        </authorList>
    </citation>
    <scope>NUCLEOTIDE SEQUENCE [LARGE SCALE GENOMIC DNA]</scope>
    <source>
        <strain evidence="1 2">BR 510</strain>
    </source>
</reference>
<accession>A0A560D1T9</accession>
<proteinExistence type="predicted"/>
<sequence length="321" mass="35581">MSSLFDRREILWLSSLGAILSMVPKALAASNGIRLVMVHGRAQQGLDPVALKAAWLDALALGAKSVGRSLPESLEVTFPFYADILDKFVRDFDIPLTENVRAKGGQIEDEFLVFQAQIAESVRLRAGVTDQQIDTEYGANPKPKGPLNWEWVQAILRALDKHGGGMGQTALQTITRDVFLYTTRAGVRDEIDRVVGAALTEQPTVVVGHSLGSIVAYNVLRSDRRSLRIPLYLTVGSPLGIRAVRDQLRPLRYPQPIERWYNAYEPRDVIALYPLDQANFPVSPAIENYSLVKNHTDNRHGVVGYLDDPEVAKRLLDALTS</sequence>
<dbReference type="SUPFAM" id="SSF53474">
    <property type="entry name" value="alpha/beta-Hydrolases"/>
    <property type="match status" value="1"/>
</dbReference>
<name>A0A560D1T9_9BRAD</name>
<dbReference type="OrthoDB" id="980024at2"/>
<evidence type="ECO:0000313" key="2">
    <source>
        <dbReference type="Proteomes" id="UP000319949"/>
    </source>
</evidence>
<dbReference type="EMBL" id="VITK01000014">
    <property type="protein sequence ID" value="TWA91077.1"/>
    <property type="molecule type" value="Genomic_DNA"/>
</dbReference>
<protein>
    <recommendedName>
        <fullName evidence="3">Alpha/beta hydrolase family protein</fullName>
    </recommendedName>
</protein>
<dbReference type="Gene3D" id="3.40.50.1820">
    <property type="entry name" value="alpha/beta hydrolase"/>
    <property type="match status" value="1"/>
</dbReference>
<organism evidence="1 2">
    <name type="scientific">Bradyrhizobium stylosanthis</name>
    <dbReference type="NCBI Taxonomy" id="1803665"/>
    <lineage>
        <taxon>Bacteria</taxon>
        <taxon>Pseudomonadati</taxon>
        <taxon>Pseudomonadota</taxon>
        <taxon>Alphaproteobacteria</taxon>
        <taxon>Hyphomicrobiales</taxon>
        <taxon>Nitrobacteraceae</taxon>
        <taxon>Bradyrhizobium</taxon>
    </lineage>
</organism>
<evidence type="ECO:0000313" key="1">
    <source>
        <dbReference type="EMBL" id="TWA91077.1"/>
    </source>
</evidence>
<dbReference type="InterPro" id="IPR029058">
    <property type="entry name" value="AB_hydrolase_fold"/>
</dbReference>
<gene>
    <name evidence="1" type="ORF">FBZ96_11474</name>
</gene>
<evidence type="ECO:0008006" key="3">
    <source>
        <dbReference type="Google" id="ProtNLM"/>
    </source>
</evidence>
<comment type="caution">
    <text evidence="1">The sequence shown here is derived from an EMBL/GenBank/DDBJ whole genome shotgun (WGS) entry which is preliminary data.</text>
</comment>
<dbReference type="Proteomes" id="UP000319949">
    <property type="component" value="Unassembled WGS sequence"/>
</dbReference>
<keyword evidence="2" id="KW-1185">Reference proteome</keyword>
<dbReference type="STRING" id="1803665.GCA_001641335_07301"/>